<proteinExistence type="predicted"/>
<feature type="domain" description="DUF5666" evidence="3">
    <location>
        <begin position="64"/>
        <end position="112"/>
    </location>
</feature>
<feature type="compositionally biased region" description="Low complexity" evidence="1">
    <location>
        <begin position="29"/>
        <end position="43"/>
    </location>
</feature>
<accession>A0A927N0W6</accession>
<dbReference type="PROSITE" id="PS51257">
    <property type="entry name" value="PROKAR_LIPOPROTEIN"/>
    <property type="match status" value="1"/>
</dbReference>
<feature type="region of interest" description="Disordered" evidence="1">
    <location>
        <begin position="166"/>
        <end position="203"/>
    </location>
</feature>
<evidence type="ECO:0000313" key="5">
    <source>
        <dbReference type="Proteomes" id="UP000638648"/>
    </source>
</evidence>
<feature type="compositionally biased region" description="Gly residues" evidence="1">
    <location>
        <begin position="122"/>
        <end position="139"/>
    </location>
</feature>
<sequence>MHRLRLSAIPVLLAAATVALVGCSGSGGTTTATAPSATPSATPVGRGGPNRGPGGMQRAPGTSGTVAAVETDRIEVQNPSFGQVTVTFSASTRFSRTVEASVSSVAAGDCVQAIAAGRRPGGRAGAGSGGADSGAGSGGAAAPADGPFTATAVTIVGTADASGACAASGGFDRGGARPTAGPRMRTVRPRPTGTARPGGAGGNGRFGGFGGLAVGRVVSVSGTSFVVAREARGGATPGNQTVRTTSTTTVTRTEPATAKALAVGTCATAVGKADDTGTVAATAISLRQAGPQGCVPAGGFRRGMGGGNG</sequence>
<organism evidence="4 5">
    <name type="scientific">Actinopolymorpha pittospori</name>
    <dbReference type="NCBI Taxonomy" id="648752"/>
    <lineage>
        <taxon>Bacteria</taxon>
        <taxon>Bacillati</taxon>
        <taxon>Actinomycetota</taxon>
        <taxon>Actinomycetes</taxon>
        <taxon>Propionibacteriales</taxon>
        <taxon>Actinopolymorphaceae</taxon>
        <taxon>Actinopolymorpha</taxon>
    </lineage>
</organism>
<dbReference type="Proteomes" id="UP000638648">
    <property type="component" value="Unassembled WGS sequence"/>
</dbReference>
<feature type="chain" id="PRO_5038909105" description="DUF5666 domain-containing protein" evidence="2">
    <location>
        <begin position="22"/>
        <end position="309"/>
    </location>
</feature>
<feature type="signal peptide" evidence="2">
    <location>
        <begin position="1"/>
        <end position="21"/>
    </location>
</feature>
<dbReference type="AlphaFoldDB" id="A0A927N0W6"/>
<name>A0A927N0W6_9ACTN</name>
<feature type="domain" description="DUF5666" evidence="3">
    <location>
        <begin position="215"/>
        <end position="284"/>
    </location>
</feature>
<gene>
    <name evidence="4" type="ORF">HEB94_003760</name>
</gene>
<dbReference type="EMBL" id="JADBEM010000001">
    <property type="protein sequence ID" value="MBE1606912.1"/>
    <property type="molecule type" value="Genomic_DNA"/>
</dbReference>
<protein>
    <recommendedName>
        <fullName evidence="3">DUF5666 domain-containing protein</fullName>
    </recommendedName>
</protein>
<evidence type="ECO:0000259" key="3">
    <source>
        <dbReference type="Pfam" id="PF18914"/>
    </source>
</evidence>
<keyword evidence="2" id="KW-0732">Signal</keyword>
<feature type="region of interest" description="Disordered" evidence="1">
    <location>
        <begin position="27"/>
        <end position="65"/>
    </location>
</feature>
<feature type="region of interest" description="Disordered" evidence="1">
    <location>
        <begin position="118"/>
        <end position="142"/>
    </location>
</feature>
<evidence type="ECO:0000256" key="2">
    <source>
        <dbReference type="SAM" id="SignalP"/>
    </source>
</evidence>
<dbReference type="Pfam" id="PF18914">
    <property type="entry name" value="DUF5666"/>
    <property type="match status" value="2"/>
</dbReference>
<reference evidence="4" key="1">
    <citation type="submission" date="2020-10" db="EMBL/GenBank/DDBJ databases">
        <title>Sequencing the genomes of 1000 actinobacteria strains.</title>
        <authorList>
            <person name="Klenk H.-P."/>
        </authorList>
    </citation>
    <scope>NUCLEOTIDE SEQUENCE</scope>
    <source>
        <strain evidence="4">DSM 45354</strain>
    </source>
</reference>
<dbReference type="RefSeq" id="WP_192750956.1">
    <property type="nucleotide sequence ID" value="NZ_BAABJL010000109.1"/>
</dbReference>
<comment type="caution">
    <text evidence="4">The sequence shown here is derived from an EMBL/GenBank/DDBJ whole genome shotgun (WGS) entry which is preliminary data.</text>
</comment>
<evidence type="ECO:0000313" key="4">
    <source>
        <dbReference type="EMBL" id="MBE1606912.1"/>
    </source>
</evidence>
<feature type="compositionally biased region" description="Gly residues" evidence="1">
    <location>
        <begin position="45"/>
        <end position="55"/>
    </location>
</feature>
<dbReference type="InterPro" id="IPR043724">
    <property type="entry name" value="DUF5666"/>
</dbReference>
<evidence type="ECO:0000256" key="1">
    <source>
        <dbReference type="SAM" id="MobiDB-lite"/>
    </source>
</evidence>
<keyword evidence="5" id="KW-1185">Reference proteome</keyword>